<gene>
    <name evidence="2" type="ORF">LBU54_03195</name>
</gene>
<dbReference type="PROSITE" id="PS51257">
    <property type="entry name" value="PROKAR_LIPOPROTEIN"/>
    <property type="match status" value="1"/>
</dbReference>
<dbReference type="SUPFAM" id="SSF103647">
    <property type="entry name" value="TSP type-3 repeat"/>
    <property type="match status" value="1"/>
</dbReference>
<reference evidence="3" key="1">
    <citation type="submission" date="2023-07" db="EMBL/GenBank/DDBJ databases">
        <authorList>
            <person name="Yue Y."/>
        </authorList>
    </citation>
    <scope>NUCLEOTIDE SEQUENCE [LARGE SCALE GENOMIC DNA]</scope>
    <source>
        <strain evidence="3">D23</strain>
    </source>
</reference>
<feature type="compositionally biased region" description="Acidic residues" evidence="1">
    <location>
        <begin position="350"/>
        <end position="368"/>
    </location>
</feature>
<evidence type="ECO:0000313" key="2">
    <source>
        <dbReference type="EMBL" id="MCA0131576.1"/>
    </source>
</evidence>
<evidence type="ECO:0008006" key="4">
    <source>
        <dbReference type="Google" id="ProtNLM"/>
    </source>
</evidence>
<name>A0ABS7XRW2_9FLAO</name>
<evidence type="ECO:0000256" key="1">
    <source>
        <dbReference type="SAM" id="MobiDB-lite"/>
    </source>
</evidence>
<sequence length="429" mass="46463">MKKIFLISLTFFLMFSCGDEIQFNNPAFQGDRENELWRAQVFYAGIEANGFLTIVGTNNIETVELKVPTASEGTYVFGDVNTIEAVYSDAFDTRYSTNNRPDESVSVYPELGEIVIEEIDLVNATFTGTYRFLAFDDSGLNSIGYANGIFYKVPLEFGEFPVDPITCEDVQADALTARLAYEATFDASLDFIDSAALALACNNYVAALNTQRNYCGDVDGAIQNMIDSLGECQITCEQTIANRLEAESQFSGATIGNYIELCNQYRTYLLEEISVCGQGNTVAQSILNDLNCFDSDGDGIANVFEDFNGDGNFNNDDTDGDGITNYLDDDDDGDGILTIDEAYDANGDPIDTDGDGDVDFLDNDDDGDGLLSNFETGDSDGDGTPDYLDNDDDGDGILTINENADPNGDGNPADAVDTDGDGIPDYLNA</sequence>
<dbReference type="Gene3D" id="4.10.1080.10">
    <property type="entry name" value="TSP type-3 repeat"/>
    <property type="match status" value="2"/>
</dbReference>
<feature type="compositionally biased region" description="Acidic residues" evidence="1">
    <location>
        <begin position="377"/>
        <end position="395"/>
    </location>
</feature>
<proteinExistence type="predicted"/>
<dbReference type="RefSeq" id="WP_224525721.1">
    <property type="nucleotide sequence ID" value="NZ_JAIUJR010000001.1"/>
</dbReference>
<dbReference type="EMBL" id="JAIUJR010000001">
    <property type="protein sequence ID" value="MCA0131576.1"/>
    <property type="molecule type" value="Genomic_DNA"/>
</dbReference>
<dbReference type="Proteomes" id="UP001198901">
    <property type="component" value="Unassembled WGS sequence"/>
</dbReference>
<evidence type="ECO:0000313" key="3">
    <source>
        <dbReference type="Proteomes" id="UP001198901"/>
    </source>
</evidence>
<feature type="region of interest" description="Disordered" evidence="1">
    <location>
        <begin position="345"/>
        <end position="429"/>
    </location>
</feature>
<dbReference type="InterPro" id="IPR028974">
    <property type="entry name" value="TSP_type-3_rpt"/>
</dbReference>
<accession>A0ABS7XRW2</accession>
<comment type="caution">
    <text evidence="2">The sequence shown here is derived from an EMBL/GenBank/DDBJ whole genome shotgun (WGS) entry which is preliminary data.</text>
</comment>
<protein>
    <recommendedName>
        <fullName evidence="4">Thrombospondin type 3 repeat-containing protein</fullName>
    </recommendedName>
</protein>
<dbReference type="Pfam" id="PF19765">
    <property type="entry name" value="DUF6252"/>
    <property type="match status" value="1"/>
</dbReference>
<keyword evidence="3" id="KW-1185">Reference proteome</keyword>
<dbReference type="InterPro" id="IPR046219">
    <property type="entry name" value="DUF6252"/>
</dbReference>
<organism evidence="2 3">
    <name type="scientific">Winogradskyella alexanderae</name>
    <dbReference type="NCBI Taxonomy" id="2877123"/>
    <lineage>
        <taxon>Bacteria</taxon>
        <taxon>Pseudomonadati</taxon>
        <taxon>Bacteroidota</taxon>
        <taxon>Flavobacteriia</taxon>
        <taxon>Flavobacteriales</taxon>
        <taxon>Flavobacteriaceae</taxon>
        <taxon>Winogradskyella</taxon>
    </lineage>
</organism>